<sequence length="120" mass="13652">MNFSMASLSAVVSEEFVCNTGQDEMLKTLECRGLHASKVYQGGMQFWGSFHFLSCSRGHERKGDLLSDVLMCKEVWPFSGEGNEQIARILLGNEDEPYNFFVEYTDVCACPWKYCEEDVP</sequence>
<keyword evidence="2" id="KW-1185">Reference proteome</keyword>
<evidence type="ECO:0000313" key="2">
    <source>
        <dbReference type="Proteomes" id="UP001472677"/>
    </source>
</evidence>
<comment type="caution">
    <text evidence="1">The sequence shown here is derived from an EMBL/GenBank/DDBJ whole genome shotgun (WGS) entry which is preliminary data.</text>
</comment>
<accession>A0ABR2ELU5</accession>
<name>A0ABR2ELU5_9ROSI</name>
<protein>
    <submittedName>
        <fullName evidence="1">Uncharacterized protein</fullName>
    </submittedName>
</protein>
<organism evidence="1 2">
    <name type="scientific">Hibiscus sabdariffa</name>
    <name type="common">roselle</name>
    <dbReference type="NCBI Taxonomy" id="183260"/>
    <lineage>
        <taxon>Eukaryota</taxon>
        <taxon>Viridiplantae</taxon>
        <taxon>Streptophyta</taxon>
        <taxon>Embryophyta</taxon>
        <taxon>Tracheophyta</taxon>
        <taxon>Spermatophyta</taxon>
        <taxon>Magnoliopsida</taxon>
        <taxon>eudicotyledons</taxon>
        <taxon>Gunneridae</taxon>
        <taxon>Pentapetalae</taxon>
        <taxon>rosids</taxon>
        <taxon>malvids</taxon>
        <taxon>Malvales</taxon>
        <taxon>Malvaceae</taxon>
        <taxon>Malvoideae</taxon>
        <taxon>Hibiscus</taxon>
    </lineage>
</organism>
<dbReference type="EMBL" id="JBBPBM010000012">
    <property type="protein sequence ID" value="KAK8562384.1"/>
    <property type="molecule type" value="Genomic_DNA"/>
</dbReference>
<dbReference type="Proteomes" id="UP001472677">
    <property type="component" value="Unassembled WGS sequence"/>
</dbReference>
<evidence type="ECO:0000313" key="1">
    <source>
        <dbReference type="EMBL" id="KAK8562384.1"/>
    </source>
</evidence>
<gene>
    <name evidence="1" type="ORF">V6N12_010467</name>
</gene>
<reference evidence="1 2" key="1">
    <citation type="journal article" date="2024" name="G3 (Bethesda)">
        <title>Genome assembly of Hibiscus sabdariffa L. provides insights into metabolisms of medicinal natural products.</title>
        <authorList>
            <person name="Kim T."/>
        </authorList>
    </citation>
    <scope>NUCLEOTIDE SEQUENCE [LARGE SCALE GENOMIC DNA]</scope>
    <source>
        <strain evidence="1">TK-2024</strain>
        <tissue evidence="1">Old leaves</tissue>
    </source>
</reference>
<proteinExistence type="predicted"/>